<dbReference type="Proteomes" id="UP001362999">
    <property type="component" value="Unassembled WGS sequence"/>
</dbReference>
<dbReference type="AlphaFoldDB" id="A0AAW0B1Q3"/>
<evidence type="ECO:0000313" key="2">
    <source>
        <dbReference type="EMBL" id="KAK7019503.1"/>
    </source>
</evidence>
<protein>
    <recommendedName>
        <fullName evidence="4">Protein kinase domain-containing protein</fullName>
    </recommendedName>
</protein>
<feature type="region of interest" description="Disordered" evidence="1">
    <location>
        <begin position="342"/>
        <end position="364"/>
    </location>
</feature>
<accession>A0AAW0B1Q3</accession>
<keyword evidence="3" id="KW-1185">Reference proteome</keyword>
<reference evidence="2 3" key="1">
    <citation type="journal article" date="2024" name="J Genomics">
        <title>Draft genome sequencing and assembly of Favolaschia claudopus CIRM-BRFM 2984 isolated from oak limbs.</title>
        <authorList>
            <person name="Navarro D."/>
            <person name="Drula E."/>
            <person name="Chaduli D."/>
            <person name="Cazenave R."/>
            <person name="Ahrendt S."/>
            <person name="Wang J."/>
            <person name="Lipzen A."/>
            <person name="Daum C."/>
            <person name="Barry K."/>
            <person name="Grigoriev I.V."/>
            <person name="Favel A."/>
            <person name="Rosso M.N."/>
            <person name="Martin F."/>
        </authorList>
    </citation>
    <scope>NUCLEOTIDE SEQUENCE [LARGE SCALE GENOMIC DNA]</scope>
    <source>
        <strain evidence="2 3">CIRM-BRFM 2984</strain>
    </source>
</reference>
<evidence type="ECO:0000256" key="1">
    <source>
        <dbReference type="SAM" id="MobiDB-lite"/>
    </source>
</evidence>
<evidence type="ECO:0008006" key="4">
    <source>
        <dbReference type="Google" id="ProtNLM"/>
    </source>
</evidence>
<dbReference type="EMBL" id="JAWWNJ010000043">
    <property type="protein sequence ID" value="KAK7019503.1"/>
    <property type="molecule type" value="Genomic_DNA"/>
</dbReference>
<comment type="caution">
    <text evidence="2">The sequence shown here is derived from an EMBL/GenBank/DDBJ whole genome shotgun (WGS) entry which is preliminary data.</text>
</comment>
<sequence length="390" mass="44406">MPISAATRVWVRFEGIERDFQLLHATPVDAHASFIPAKNSFAMNGAGDRRSQQFPFTFAKTWGLHENSYRDVVYARASKKYCLRFIFNVEQTLHSAKTDPFKAYVRLVKDAIFHSDHLEGKGLPVPVHYGIWAMNTGDLGGVVLFSLTQYCGVSWNELHFTKFNTEANRLVISIGRAYEALHDAGIEHGDFMERNEFRHAFIDLYAPGLMKEDALNGKAPFYVVGFSEASANNACRRRHPVLPLDSYPTKDVSCPELRGIMFLLEFPKPPAEASILAQALEWHAEYSKRHPKVENRYVLAAQRKRFYPQFPPLDPALNVIIPREGDLYCRVLITRDAISHGDERTVESQQDQPSRSQFQHTTDATDLLLPPEYRTALAETKLSRQFIVAF</sequence>
<evidence type="ECO:0000313" key="3">
    <source>
        <dbReference type="Proteomes" id="UP001362999"/>
    </source>
</evidence>
<gene>
    <name evidence="2" type="ORF">R3P38DRAFT_2973816</name>
</gene>
<name>A0AAW0B1Q3_9AGAR</name>
<proteinExistence type="predicted"/>
<feature type="compositionally biased region" description="Polar residues" evidence="1">
    <location>
        <begin position="347"/>
        <end position="364"/>
    </location>
</feature>
<organism evidence="2 3">
    <name type="scientific">Favolaschia claudopus</name>
    <dbReference type="NCBI Taxonomy" id="2862362"/>
    <lineage>
        <taxon>Eukaryota</taxon>
        <taxon>Fungi</taxon>
        <taxon>Dikarya</taxon>
        <taxon>Basidiomycota</taxon>
        <taxon>Agaricomycotina</taxon>
        <taxon>Agaricomycetes</taxon>
        <taxon>Agaricomycetidae</taxon>
        <taxon>Agaricales</taxon>
        <taxon>Marasmiineae</taxon>
        <taxon>Mycenaceae</taxon>
        <taxon>Favolaschia</taxon>
    </lineage>
</organism>